<evidence type="ECO:0000259" key="1">
    <source>
        <dbReference type="Pfam" id="PF17939"/>
    </source>
</evidence>
<accession>A0ABW1DBN6</accession>
<protein>
    <recommendedName>
        <fullName evidence="1">PsrA tetracyclin repressor-like C-terminal domain-containing protein</fullName>
    </recommendedName>
</protein>
<evidence type="ECO:0000313" key="2">
    <source>
        <dbReference type="EMBL" id="MFC5835279.1"/>
    </source>
</evidence>
<comment type="caution">
    <text evidence="2">The sequence shown here is derived from an EMBL/GenBank/DDBJ whole genome shotgun (WGS) entry which is preliminary data.</text>
</comment>
<gene>
    <name evidence="2" type="ORF">ACFPZ3_66595</name>
</gene>
<dbReference type="Pfam" id="PF17939">
    <property type="entry name" value="TetR_C_30"/>
    <property type="match status" value="1"/>
</dbReference>
<feature type="domain" description="PsrA tetracyclin repressor-like C-terminal" evidence="1">
    <location>
        <begin position="24"/>
        <end position="132"/>
    </location>
</feature>
<keyword evidence="3" id="KW-1185">Reference proteome</keyword>
<dbReference type="EMBL" id="JBHSPA010000119">
    <property type="protein sequence ID" value="MFC5835279.1"/>
    <property type="molecule type" value="Genomic_DNA"/>
</dbReference>
<dbReference type="Gene3D" id="1.10.357.10">
    <property type="entry name" value="Tetracycline Repressor, domain 2"/>
    <property type="match status" value="1"/>
</dbReference>
<dbReference type="RefSeq" id="WP_379524690.1">
    <property type="nucleotide sequence ID" value="NZ_JBHSPA010000119.1"/>
</dbReference>
<name>A0ABW1DBN6_9ACTN</name>
<reference evidence="3" key="1">
    <citation type="journal article" date="2019" name="Int. J. Syst. Evol. Microbiol.">
        <title>The Global Catalogue of Microorganisms (GCM) 10K type strain sequencing project: providing services to taxonomists for standard genome sequencing and annotation.</title>
        <authorList>
            <consortium name="The Broad Institute Genomics Platform"/>
            <consortium name="The Broad Institute Genome Sequencing Center for Infectious Disease"/>
            <person name="Wu L."/>
            <person name="Ma J."/>
        </authorList>
    </citation>
    <scope>NUCLEOTIDE SEQUENCE [LARGE SCALE GENOMIC DNA]</scope>
    <source>
        <strain evidence="3">CCUG 53903</strain>
    </source>
</reference>
<organism evidence="2 3">
    <name type="scientific">Nonomuraea insulae</name>
    <dbReference type="NCBI Taxonomy" id="1616787"/>
    <lineage>
        <taxon>Bacteria</taxon>
        <taxon>Bacillati</taxon>
        <taxon>Actinomycetota</taxon>
        <taxon>Actinomycetes</taxon>
        <taxon>Streptosporangiales</taxon>
        <taxon>Streptosporangiaceae</taxon>
        <taxon>Nonomuraea</taxon>
    </lineage>
</organism>
<evidence type="ECO:0000313" key="3">
    <source>
        <dbReference type="Proteomes" id="UP001596058"/>
    </source>
</evidence>
<proteinExistence type="predicted"/>
<sequence>MDEIRSHLLIRYDGSTQLRDWVSCMVRPITDHVATLPTPSWYARFAAQLMTDPALRVLIIDDARDSPTMRQAADGLNRCLPDLPDQVRTDRDDMVRILVVHMCAQKERELADGMTGAGWEATTTRLVDAVVGMLLAPVTQR</sequence>
<dbReference type="InterPro" id="IPR041586">
    <property type="entry name" value="PsrA_TetR_C"/>
</dbReference>
<dbReference type="Proteomes" id="UP001596058">
    <property type="component" value="Unassembled WGS sequence"/>
</dbReference>